<reference evidence="1" key="1">
    <citation type="journal article" date="2015" name="Nature">
        <title>Complex archaea that bridge the gap between prokaryotes and eukaryotes.</title>
        <authorList>
            <person name="Spang A."/>
            <person name="Saw J.H."/>
            <person name="Jorgensen S.L."/>
            <person name="Zaremba-Niedzwiedzka K."/>
            <person name="Martijn J."/>
            <person name="Lind A.E."/>
            <person name="van Eijk R."/>
            <person name="Schleper C."/>
            <person name="Guy L."/>
            <person name="Ettema T.J."/>
        </authorList>
    </citation>
    <scope>NUCLEOTIDE SEQUENCE</scope>
</reference>
<gene>
    <name evidence="1" type="ORF">LCGC14_1611690</name>
</gene>
<name>A0A0F9I8C9_9ZZZZ</name>
<feature type="non-terminal residue" evidence="1">
    <location>
        <position position="75"/>
    </location>
</feature>
<organism evidence="1">
    <name type="scientific">marine sediment metagenome</name>
    <dbReference type="NCBI Taxonomy" id="412755"/>
    <lineage>
        <taxon>unclassified sequences</taxon>
        <taxon>metagenomes</taxon>
        <taxon>ecological metagenomes</taxon>
    </lineage>
</organism>
<evidence type="ECO:0000313" key="1">
    <source>
        <dbReference type="EMBL" id="KKM23787.1"/>
    </source>
</evidence>
<accession>A0A0F9I8C9</accession>
<proteinExistence type="predicted"/>
<sequence length="75" mass="8638">MKKLALALMLLTLSSAAQAQQYSDITTLFCLWKGDTWESFESNGPFKRGNLEIPEWTVTRISQRKYSIEVRLDNP</sequence>
<dbReference type="AlphaFoldDB" id="A0A0F9I8C9"/>
<protein>
    <submittedName>
        <fullName evidence="1">Uncharacterized protein</fullName>
    </submittedName>
</protein>
<comment type="caution">
    <text evidence="1">The sequence shown here is derived from an EMBL/GenBank/DDBJ whole genome shotgun (WGS) entry which is preliminary data.</text>
</comment>
<dbReference type="EMBL" id="LAZR01013053">
    <property type="protein sequence ID" value="KKM23787.1"/>
    <property type="molecule type" value="Genomic_DNA"/>
</dbReference>